<dbReference type="InterPro" id="IPR001173">
    <property type="entry name" value="Glyco_trans_2-like"/>
</dbReference>
<protein>
    <submittedName>
        <fullName evidence="2">Undecaprenyl-phosphate mannosyltransferase</fullName>
        <ecNumber evidence="2">2.4.1.54</ecNumber>
    </submittedName>
</protein>
<evidence type="ECO:0000259" key="1">
    <source>
        <dbReference type="Pfam" id="PF00535"/>
    </source>
</evidence>
<dbReference type="Gene3D" id="3.90.550.10">
    <property type="entry name" value="Spore Coat Polysaccharide Biosynthesis Protein SpsA, Chain A"/>
    <property type="match status" value="1"/>
</dbReference>
<dbReference type="EMBL" id="CP036265">
    <property type="protein sequence ID" value="QDT16148.1"/>
    <property type="molecule type" value="Genomic_DNA"/>
</dbReference>
<sequence length="305" mass="32526">MVGLHGGFTLPIRLPPAAPPALRGGALPSASVPVSSSPRTLTTLPVYNEVTHLRPVLGEVLRYADAILAVDDGSTDGSGPLLDELAEEWAEEEGCCELVVLHQPENRGYGAALVAAFDAAVELGYDRLVTIDCDGQHQPALIPALAAALDGDGKHVSGPVDMVSGSRYAAEFAGDSDAPEDRRAINRLVTRFLNERLGAAWDVTLTDAFCGFKSYRVEALKKLAITDPGYAMPLQLWVQAAAAGLKIAEYPVPRVYLEEERSFGGSLDKSEARLAHYRDVLSAELARHSQLPSEPDTASFLVLPG</sequence>
<gene>
    <name evidence="2" type="ORF">CA12_22460</name>
</gene>
<dbReference type="PANTHER" id="PTHR48090">
    <property type="entry name" value="UNDECAPRENYL-PHOSPHATE 4-DEOXY-4-FORMAMIDO-L-ARABINOSE TRANSFERASE-RELATED"/>
    <property type="match status" value="1"/>
</dbReference>
<dbReference type="GO" id="GO:0047267">
    <property type="term" value="F:undecaprenyl-phosphate mannosyltransferase activity"/>
    <property type="evidence" value="ECO:0007669"/>
    <property type="project" value="UniProtKB-EC"/>
</dbReference>
<evidence type="ECO:0000313" key="3">
    <source>
        <dbReference type="Proteomes" id="UP000318741"/>
    </source>
</evidence>
<keyword evidence="2" id="KW-0328">Glycosyltransferase</keyword>
<dbReference type="PANTHER" id="PTHR48090:SF7">
    <property type="entry name" value="RFBJ PROTEIN"/>
    <property type="match status" value="1"/>
</dbReference>
<name>A0A517P9V8_9PLAN</name>
<feature type="domain" description="Glycosyltransferase 2-like" evidence="1">
    <location>
        <begin position="44"/>
        <end position="223"/>
    </location>
</feature>
<dbReference type="Proteomes" id="UP000318741">
    <property type="component" value="Chromosome"/>
</dbReference>
<keyword evidence="3" id="KW-1185">Reference proteome</keyword>
<dbReference type="CDD" id="cd04179">
    <property type="entry name" value="DPM_DPG-synthase_like"/>
    <property type="match status" value="1"/>
</dbReference>
<dbReference type="KEGG" id="acaf:CA12_22460"/>
<keyword evidence="2" id="KW-0808">Transferase</keyword>
<organism evidence="2 3">
    <name type="scientific">Alienimonas californiensis</name>
    <dbReference type="NCBI Taxonomy" id="2527989"/>
    <lineage>
        <taxon>Bacteria</taxon>
        <taxon>Pseudomonadati</taxon>
        <taxon>Planctomycetota</taxon>
        <taxon>Planctomycetia</taxon>
        <taxon>Planctomycetales</taxon>
        <taxon>Planctomycetaceae</taxon>
        <taxon>Alienimonas</taxon>
    </lineage>
</organism>
<dbReference type="Pfam" id="PF00535">
    <property type="entry name" value="Glycos_transf_2"/>
    <property type="match status" value="1"/>
</dbReference>
<dbReference type="InterPro" id="IPR029044">
    <property type="entry name" value="Nucleotide-diphossugar_trans"/>
</dbReference>
<reference evidence="2 3" key="1">
    <citation type="submission" date="2019-02" db="EMBL/GenBank/DDBJ databases">
        <title>Deep-cultivation of Planctomycetes and their phenomic and genomic characterization uncovers novel biology.</title>
        <authorList>
            <person name="Wiegand S."/>
            <person name="Jogler M."/>
            <person name="Boedeker C."/>
            <person name="Pinto D."/>
            <person name="Vollmers J."/>
            <person name="Rivas-Marin E."/>
            <person name="Kohn T."/>
            <person name="Peeters S.H."/>
            <person name="Heuer A."/>
            <person name="Rast P."/>
            <person name="Oberbeckmann S."/>
            <person name="Bunk B."/>
            <person name="Jeske O."/>
            <person name="Meyerdierks A."/>
            <person name="Storesund J.E."/>
            <person name="Kallscheuer N."/>
            <person name="Luecker S."/>
            <person name="Lage O.M."/>
            <person name="Pohl T."/>
            <person name="Merkel B.J."/>
            <person name="Hornburger P."/>
            <person name="Mueller R.-W."/>
            <person name="Bruemmer F."/>
            <person name="Labrenz M."/>
            <person name="Spormann A.M."/>
            <person name="Op den Camp H."/>
            <person name="Overmann J."/>
            <person name="Amann R."/>
            <person name="Jetten M.S.M."/>
            <person name="Mascher T."/>
            <person name="Medema M.H."/>
            <person name="Devos D.P."/>
            <person name="Kaster A.-K."/>
            <person name="Ovreas L."/>
            <person name="Rohde M."/>
            <person name="Galperin M.Y."/>
            <person name="Jogler C."/>
        </authorList>
    </citation>
    <scope>NUCLEOTIDE SEQUENCE [LARGE SCALE GENOMIC DNA]</scope>
    <source>
        <strain evidence="2 3">CA12</strain>
    </source>
</reference>
<dbReference type="RefSeq" id="WP_242687847.1">
    <property type="nucleotide sequence ID" value="NZ_CP036265.1"/>
</dbReference>
<dbReference type="EC" id="2.4.1.54" evidence="2"/>
<dbReference type="SUPFAM" id="SSF53448">
    <property type="entry name" value="Nucleotide-diphospho-sugar transferases"/>
    <property type="match status" value="1"/>
</dbReference>
<evidence type="ECO:0000313" key="2">
    <source>
        <dbReference type="EMBL" id="QDT16148.1"/>
    </source>
</evidence>
<accession>A0A517P9V8</accession>
<dbReference type="AlphaFoldDB" id="A0A517P9V8"/>
<proteinExistence type="predicted"/>
<dbReference type="InterPro" id="IPR050256">
    <property type="entry name" value="Glycosyltransferase_2"/>
</dbReference>